<keyword evidence="5" id="KW-1185">Reference proteome</keyword>
<evidence type="ECO:0000313" key="4">
    <source>
        <dbReference type="EMBL" id="MVT45090.1"/>
    </source>
</evidence>
<evidence type="ECO:0000256" key="1">
    <source>
        <dbReference type="SAM" id="Coils"/>
    </source>
</evidence>
<name>A0A6N8JIP2_9BACT</name>
<feature type="coiled-coil region" evidence="1">
    <location>
        <begin position="500"/>
        <end position="582"/>
    </location>
</feature>
<dbReference type="RefSeq" id="WP_157303876.1">
    <property type="nucleotide sequence ID" value="NZ_BAAAZB010000016.1"/>
</dbReference>
<proteinExistence type="predicted"/>
<keyword evidence="1" id="KW-0175">Coiled coil</keyword>
<dbReference type="AlphaFoldDB" id="A0A6N8JIP2"/>
<sequence>MKILSVKFQNLNSLKGVHEIRFDAPPFTEIGLFAITGPTGAGKTTILDAITVALYGKVHRHESDVEEIMSRHTAESYSEVEFEVNEKAYRAKWSLKRSRGNVSGKIQPEKMELSEVATGTFLGGHTTGSVKQEIKELCGLDYNQFIRSVILCQGDFTMFLKASDNERSELLEKVTDTGIYTKISIFVFEKQKEESNKLNTLRLQLEGVDLLTTEERNIHLENLEEQRKSETTLKTEQASLTDKINWLRSIAKLETEKAQYTNELTEKNTLQTAHQADFERLRQHEKAVNFKPALVELEGITHQLDKTTQALTTQQGLLPGYKAAVQTATENLSAAELSVTSVQQRLSALEPVLERVLTLDANIKHSTQQEEKYNIQYQQLVTIVKDLHTDKEQRNNDLQQKQARIQVLDTWLAAHQQDITLEKQLIALKQYHKELSDTLQAITNVNTELAEFQTNKAKGHAFLAEVEKKIIKLQGEIDVKEIYISQLNKGLVNDFSGKTLEELEQTAGQLPVEINNLENKYRLAIAFDNNKAQRRTLEESIVNLENNYTEKQTAFVLLSKEKTEAETQLSDLRQLVELEQRTQKYEADRLQLKPAQPCPLCGAIHHPYAEGNYTNKLSEAEERRNKQQQHVLSLTEQYNKSNIGLNTLQVKIQTSKDELAKLITASRETVNEFNHNNPGALDITAPALSSHLIQTIQTRRQYYSSLQADILKIRETRQLVRDEQDNLATLMQSFATEQGTKARYQERIDALSESIERSTFQLQQHSLKQTTLTENITALLNPYQINFEFNRINAIETTLSQRWEKYDQSAKEQQQLKLDRIQAENTLSNITRSLTEKTIEQTARETEWKQEAAKLKTLKDERFALFADKDPGKERTILNNTLQNNRDKKDKAQQTQQTEREKLNITTEKIVQLGKDLESYQSTRQQLTNQLLTAISKQGFDSIPALKALFLDENEHNRINKLEKEITSGIALLQQLLINTEAVREKELAKALTTEDETVLIPQLETANAAISELNQQIGKLKQILDKDDELRKKSAEITAQLDIRKKEFDRWLKLSNLIGSADGKKFRRFAQGLTLARLTDLANRHLNKFSDRYTILKSKENDLELLIVDSYQADVVRPMATLSGGESFLVSLALALGLSDLASHKVQINSLFIDEGFGTLDADTLDIAISALENLQANGKTIGIISHVEALKERIVTQIQLSKQSGGWSDIKIISRPEELSALR</sequence>
<dbReference type="EMBL" id="WRXO01000016">
    <property type="protein sequence ID" value="MVT45090.1"/>
    <property type="molecule type" value="Genomic_DNA"/>
</dbReference>
<dbReference type="PANTHER" id="PTHR32114:SF2">
    <property type="entry name" value="ABC TRANSPORTER ABCH.3"/>
    <property type="match status" value="1"/>
</dbReference>
<dbReference type="Gene3D" id="3.40.50.300">
    <property type="entry name" value="P-loop containing nucleotide triphosphate hydrolases"/>
    <property type="match status" value="2"/>
</dbReference>
<dbReference type="GO" id="GO:0016887">
    <property type="term" value="F:ATP hydrolysis activity"/>
    <property type="evidence" value="ECO:0007669"/>
    <property type="project" value="InterPro"/>
</dbReference>
<comment type="caution">
    <text evidence="4">The sequence shown here is derived from an EMBL/GenBank/DDBJ whole genome shotgun (WGS) entry which is preliminary data.</text>
</comment>
<reference evidence="4 5" key="1">
    <citation type="submission" date="2019-12" db="EMBL/GenBank/DDBJ databases">
        <title>The draft genomic sequence of strain Chitinophaga oryziterrae JCM 16595.</title>
        <authorList>
            <person name="Zhang X."/>
        </authorList>
    </citation>
    <scope>NUCLEOTIDE SEQUENCE [LARGE SCALE GENOMIC DNA]</scope>
    <source>
        <strain evidence="4 5">JCM 16595</strain>
    </source>
</reference>
<feature type="coiled-coil region" evidence="1">
    <location>
        <begin position="617"/>
        <end position="665"/>
    </location>
</feature>
<dbReference type="InterPro" id="IPR027417">
    <property type="entry name" value="P-loop_NTPase"/>
</dbReference>
<evidence type="ECO:0000256" key="2">
    <source>
        <dbReference type="SAM" id="MobiDB-lite"/>
    </source>
</evidence>
<gene>
    <name evidence="4" type="ORF">GO495_31170</name>
</gene>
<dbReference type="SUPFAM" id="SSF52540">
    <property type="entry name" value="P-loop containing nucleoside triphosphate hydrolases"/>
    <property type="match status" value="1"/>
</dbReference>
<feature type="coiled-coil region" evidence="1">
    <location>
        <begin position="243"/>
        <end position="270"/>
    </location>
</feature>
<organism evidence="4 5">
    <name type="scientific">Chitinophaga oryziterrae</name>
    <dbReference type="NCBI Taxonomy" id="1031224"/>
    <lineage>
        <taxon>Bacteria</taxon>
        <taxon>Pseudomonadati</taxon>
        <taxon>Bacteroidota</taxon>
        <taxon>Chitinophagia</taxon>
        <taxon>Chitinophagales</taxon>
        <taxon>Chitinophagaceae</taxon>
        <taxon>Chitinophaga</taxon>
    </lineage>
</organism>
<accession>A0A6N8JIP2</accession>
<protein>
    <submittedName>
        <fullName evidence="4">AAA family ATPase</fullName>
    </submittedName>
</protein>
<dbReference type="GO" id="GO:0006302">
    <property type="term" value="P:double-strand break repair"/>
    <property type="evidence" value="ECO:0007669"/>
    <property type="project" value="InterPro"/>
</dbReference>
<dbReference type="Pfam" id="PF13476">
    <property type="entry name" value="AAA_23"/>
    <property type="match status" value="1"/>
</dbReference>
<dbReference type="PANTHER" id="PTHR32114">
    <property type="entry name" value="ABC TRANSPORTER ABCH.3"/>
    <property type="match status" value="1"/>
</dbReference>
<evidence type="ECO:0000313" key="5">
    <source>
        <dbReference type="Proteomes" id="UP000468388"/>
    </source>
</evidence>
<dbReference type="InterPro" id="IPR038729">
    <property type="entry name" value="Rad50/SbcC_AAA"/>
</dbReference>
<feature type="region of interest" description="Disordered" evidence="2">
    <location>
        <begin position="874"/>
        <end position="901"/>
    </location>
</feature>
<feature type="domain" description="Rad50/SbcC-type AAA" evidence="3">
    <location>
        <begin position="6"/>
        <end position="206"/>
    </location>
</feature>
<evidence type="ECO:0000259" key="3">
    <source>
        <dbReference type="Pfam" id="PF13476"/>
    </source>
</evidence>
<feature type="compositionally biased region" description="Basic and acidic residues" evidence="2">
    <location>
        <begin position="885"/>
        <end position="901"/>
    </location>
</feature>
<dbReference type="OrthoDB" id="9795626at2"/>
<dbReference type="Proteomes" id="UP000468388">
    <property type="component" value="Unassembled WGS sequence"/>
</dbReference>
<dbReference type="Pfam" id="PF13558">
    <property type="entry name" value="SbcC_Walker_B"/>
    <property type="match status" value="1"/>
</dbReference>